<gene>
    <name evidence="1" type="ORF">H8F01_20995</name>
</gene>
<dbReference type="KEGG" id="dtl:H8F01_20995"/>
<dbReference type="Gene3D" id="3.40.1440.10">
    <property type="entry name" value="GIY-YIG endonuclease"/>
    <property type="match status" value="1"/>
</dbReference>
<evidence type="ECO:0000313" key="2">
    <source>
        <dbReference type="Proteomes" id="UP000515873"/>
    </source>
</evidence>
<dbReference type="CDD" id="cd10451">
    <property type="entry name" value="GIY-YIG_LuxR_like"/>
    <property type="match status" value="1"/>
</dbReference>
<proteinExistence type="predicted"/>
<accession>A0A7G8Q3X0</accession>
<dbReference type="EMBL" id="CP060412">
    <property type="protein sequence ID" value="QNK01478.1"/>
    <property type="molecule type" value="Genomic_DNA"/>
</dbReference>
<protein>
    <submittedName>
        <fullName evidence="1">GIY-YIG nuclease family protein</fullName>
    </submittedName>
</protein>
<dbReference type="AlphaFoldDB" id="A0A7G8Q3X0"/>
<keyword evidence="2" id="KW-1185">Reference proteome</keyword>
<dbReference type="InterPro" id="IPR035901">
    <property type="entry name" value="GIY-YIG_endonuc_sf"/>
</dbReference>
<sequence length="116" mass="13548">MDRARRKKLVQAYKLALPPMGIFAIRNLVTGRMLIDQSNHVTGTLNRHRTELKLGTHRNRALMDDWRMHGETAFAFEVLETIDERPEPDFDYRGELERRLAIWRTQLPTGSPASYL</sequence>
<dbReference type="Proteomes" id="UP000515873">
    <property type="component" value="Chromosome"/>
</dbReference>
<reference evidence="1 2" key="1">
    <citation type="submission" date="2020-08" db="EMBL/GenBank/DDBJ databases">
        <title>Dyella sp. G9 isolated from forest soil.</title>
        <authorList>
            <person name="Fu J."/>
            <person name="Qiu L."/>
        </authorList>
    </citation>
    <scope>NUCLEOTIDE SEQUENCE [LARGE SCALE GENOMIC DNA]</scope>
    <source>
        <strain evidence="1 2">G9</strain>
    </source>
</reference>
<name>A0A7G8Q3X0_9GAMM</name>
<evidence type="ECO:0000313" key="1">
    <source>
        <dbReference type="EMBL" id="QNK01478.1"/>
    </source>
</evidence>
<dbReference type="RefSeq" id="WP_187056940.1">
    <property type="nucleotide sequence ID" value="NZ_CP060412.1"/>
</dbReference>
<organism evidence="1 2">
    <name type="scientific">Dyella telluris</name>
    <dbReference type="NCBI Taxonomy" id="2763498"/>
    <lineage>
        <taxon>Bacteria</taxon>
        <taxon>Pseudomonadati</taxon>
        <taxon>Pseudomonadota</taxon>
        <taxon>Gammaproteobacteria</taxon>
        <taxon>Lysobacterales</taxon>
        <taxon>Rhodanobacteraceae</taxon>
        <taxon>Dyella</taxon>
    </lineage>
</organism>